<evidence type="ECO:0008006" key="4">
    <source>
        <dbReference type="Google" id="ProtNLM"/>
    </source>
</evidence>
<proteinExistence type="predicted"/>
<organism evidence="2 3">
    <name type="scientific">Paenibacillus solisilvae</name>
    <dbReference type="NCBI Taxonomy" id="2486751"/>
    <lineage>
        <taxon>Bacteria</taxon>
        <taxon>Bacillati</taxon>
        <taxon>Bacillota</taxon>
        <taxon>Bacilli</taxon>
        <taxon>Bacillales</taxon>
        <taxon>Paenibacillaceae</taxon>
        <taxon>Paenibacillus</taxon>
    </lineage>
</organism>
<evidence type="ECO:0000256" key="1">
    <source>
        <dbReference type="SAM" id="MobiDB-lite"/>
    </source>
</evidence>
<reference evidence="3" key="1">
    <citation type="journal article" date="2019" name="Int. J. Syst. Evol. Microbiol.">
        <title>The Global Catalogue of Microorganisms (GCM) 10K type strain sequencing project: providing services to taxonomists for standard genome sequencing and annotation.</title>
        <authorList>
            <consortium name="The Broad Institute Genomics Platform"/>
            <consortium name="The Broad Institute Genome Sequencing Center for Infectious Disease"/>
            <person name="Wu L."/>
            <person name="Ma J."/>
        </authorList>
    </citation>
    <scope>NUCLEOTIDE SEQUENCE [LARGE SCALE GENOMIC DNA]</scope>
    <source>
        <strain evidence="3">CGMCC 1.3240</strain>
    </source>
</reference>
<feature type="compositionally biased region" description="Basic and acidic residues" evidence="1">
    <location>
        <begin position="50"/>
        <end position="76"/>
    </location>
</feature>
<evidence type="ECO:0000313" key="3">
    <source>
        <dbReference type="Proteomes" id="UP001596047"/>
    </source>
</evidence>
<dbReference type="RefSeq" id="WP_379186576.1">
    <property type="nucleotide sequence ID" value="NZ_JBHSOW010000015.1"/>
</dbReference>
<name>A0ABW0VV98_9BACL</name>
<comment type="caution">
    <text evidence="2">The sequence shown here is derived from an EMBL/GenBank/DDBJ whole genome shotgun (WGS) entry which is preliminary data.</text>
</comment>
<feature type="region of interest" description="Disordered" evidence="1">
    <location>
        <begin position="1"/>
        <end position="92"/>
    </location>
</feature>
<dbReference type="EMBL" id="JBHSOW010000015">
    <property type="protein sequence ID" value="MFC5648115.1"/>
    <property type="molecule type" value="Genomic_DNA"/>
</dbReference>
<dbReference type="Proteomes" id="UP001596047">
    <property type="component" value="Unassembled WGS sequence"/>
</dbReference>
<gene>
    <name evidence="2" type="ORF">ACFPYJ_03100</name>
</gene>
<protein>
    <recommendedName>
        <fullName evidence="4">Cytosolic protein</fullName>
    </recommendedName>
</protein>
<keyword evidence="3" id="KW-1185">Reference proteome</keyword>
<sequence length="92" mass="10516">MSGFIKEDKQPDTDLATVESQRNDLTAEEFPEGPYGSDKITESLGKSKPWRVDQRSSNRFDYENRELHSGIDREYPGEDSYENAVPDAMDEP</sequence>
<evidence type="ECO:0000313" key="2">
    <source>
        <dbReference type="EMBL" id="MFC5648115.1"/>
    </source>
</evidence>
<feature type="compositionally biased region" description="Basic and acidic residues" evidence="1">
    <location>
        <begin position="1"/>
        <end position="12"/>
    </location>
</feature>
<accession>A0ABW0VV98</accession>